<proteinExistence type="predicted"/>
<reference evidence="1 2" key="1">
    <citation type="journal article" date="2013" name="Nat. Commun.">
        <title>The evolution and pathogenic mechanisms of the rice sheath blight pathogen.</title>
        <authorList>
            <person name="Zheng A."/>
            <person name="Lin R."/>
            <person name="Xu L."/>
            <person name="Qin P."/>
            <person name="Tang C."/>
            <person name="Ai P."/>
            <person name="Zhang D."/>
            <person name="Liu Y."/>
            <person name="Sun Z."/>
            <person name="Feng H."/>
            <person name="Wang Y."/>
            <person name="Chen Y."/>
            <person name="Liang X."/>
            <person name="Fu R."/>
            <person name="Li Q."/>
            <person name="Zhang J."/>
            <person name="Yu X."/>
            <person name="Xie Z."/>
            <person name="Ding L."/>
            <person name="Guan P."/>
            <person name="Tang J."/>
            <person name="Liang Y."/>
            <person name="Wang S."/>
            <person name="Deng Q."/>
            <person name="Li S."/>
            <person name="Zhu J."/>
            <person name="Wang L."/>
            <person name="Liu H."/>
            <person name="Li P."/>
        </authorList>
    </citation>
    <scope>NUCLEOTIDE SEQUENCE [LARGE SCALE GENOMIC DNA]</scope>
    <source>
        <strain evidence="2">AG-1 IA</strain>
    </source>
</reference>
<organism evidence="1 2">
    <name type="scientific">Thanatephorus cucumeris (strain AG1-IA)</name>
    <name type="common">Rice sheath blight fungus</name>
    <name type="synonym">Rhizoctonia solani</name>
    <dbReference type="NCBI Taxonomy" id="983506"/>
    <lineage>
        <taxon>Eukaryota</taxon>
        <taxon>Fungi</taxon>
        <taxon>Dikarya</taxon>
        <taxon>Basidiomycota</taxon>
        <taxon>Agaricomycotina</taxon>
        <taxon>Agaricomycetes</taxon>
        <taxon>Cantharellales</taxon>
        <taxon>Ceratobasidiaceae</taxon>
        <taxon>Rhizoctonia</taxon>
        <taxon>Rhizoctonia solani AG-1</taxon>
    </lineage>
</organism>
<dbReference type="AlphaFoldDB" id="L8WUU4"/>
<accession>L8WUU4</accession>
<dbReference type="Proteomes" id="UP000011668">
    <property type="component" value="Unassembled WGS sequence"/>
</dbReference>
<protein>
    <submittedName>
        <fullName evidence="1">Uncharacterized protein</fullName>
    </submittedName>
</protein>
<evidence type="ECO:0000313" key="1">
    <source>
        <dbReference type="EMBL" id="ELU40538.1"/>
    </source>
</evidence>
<gene>
    <name evidence="1" type="ORF">AG1IA_05434</name>
</gene>
<evidence type="ECO:0000313" key="2">
    <source>
        <dbReference type="Proteomes" id="UP000011668"/>
    </source>
</evidence>
<keyword evidence="2" id="KW-1185">Reference proteome</keyword>
<comment type="caution">
    <text evidence="1">The sequence shown here is derived from an EMBL/GenBank/DDBJ whole genome shotgun (WGS) entry which is preliminary data.</text>
</comment>
<dbReference type="HOGENOM" id="CLU_3088925_0_0_1"/>
<name>L8WUU4_THACA</name>
<dbReference type="EMBL" id="AFRT01001410">
    <property type="protein sequence ID" value="ELU40538.1"/>
    <property type="molecule type" value="Genomic_DNA"/>
</dbReference>
<sequence>MTLQNQPVIRVGHNTLKLTRYMVFSEPPRAPALSVFKLVCQDPVQFVSDVLL</sequence>